<evidence type="ECO:0000256" key="2">
    <source>
        <dbReference type="ARBA" id="ARBA00022454"/>
    </source>
</evidence>
<evidence type="ECO:0000259" key="5">
    <source>
        <dbReference type="SMART" id="SM00976"/>
    </source>
</evidence>
<reference evidence="6 7" key="1">
    <citation type="submission" date="2019-12" db="EMBL/GenBank/DDBJ databases">
        <authorList>
            <person name="Jiao W.-B."/>
            <person name="Schneeberger K."/>
        </authorList>
    </citation>
    <scope>NUCLEOTIDE SEQUENCE [LARGE SCALE GENOMIC DNA]</scope>
    <source>
        <strain evidence="7">cv. C24</strain>
    </source>
</reference>
<dbReference type="GO" id="GO:0000723">
    <property type="term" value="P:telomere maintenance"/>
    <property type="evidence" value="ECO:0007669"/>
    <property type="project" value="InterPro"/>
</dbReference>
<name>A0A5S9WXB2_ARATH</name>
<sequence length="486" mass="56127">MCTDTTLRIILKNVVAKREMAKKRESPKLIKIKDAIKLINQQVSLIGIVLEQREPKQCRNNDWICTLRIIDDTYPSPGLTVNVFSKTLEQLPQIKNHDDMILFTRIKMQTFDSGKRVNAACSRWVSSFALFEGVDFVCYQCSTNFHEEEALYKSAMDDLRKVFAGCSQVMKAMQSISYRTKPCSEVFSFLREIKIGKRFDLVCRILHADEDTSAVFVWDGTDAPPASILAKRSEEDKAFSSLSVHTLLSRDVLLSFPTVGTILRVHLSSHLFYRVKPGDWVKLYHLLCEVDRGSWVIKVTSSTKVHHLAQDDRLVEKIMRIYDKRLSSKLGHISFWCFPSPPGLTETDDNCAPFVTLMDIITFPKVTCKYRCIVRVVAAYPWQVEDFCSDENRRHHQVLLTLEDSTATLEAFLCNKDAEYFWGLGFQDTETLRKKRNWLLGIRESSNFVAPRNPPWIECCILSYYTNKADPWNTRLYRIFGTRLLH</sequence>
<dbReference type="ExpressionAtlas" id="A0A5S9WXB2">
    <property type="expression patterns" value="baseline and differential"/>
</dbReference>
<dbReference type="InterPro" id="IPR012340">
    <property type="entry name" value="NA-bd_OB-fold"/>
</dbReference>
<dbReference type="GO" id="GO:0043047">
    <property type="term" value="F:single-stranded telomeric DNA binding"/>
    <property type="evidence" value="ECO:0007669"/>
    <property type="project" value="InterPro"/>
</dbReference>
<dbReference type="PANTHER" id="PTHR14513">
    <property type="entry name" value="PROTECTION OF TELOMERES 1"/>
    <property type="match status" value="1"/>
</dbReference>
<organism evidence="6 7">
    <name type="scientific">Arabidopsis thaliana</name>
    <name type="common">Mouse-ear cress</name>
    <dbReference type="NCBI Taxonomy" id="3702"/>
    <lineage>
        <taxon>Eukaryota</taxon>
        <taxon>Viridiplantae</taxon>
        <taxon>Streptophyta</taxon>
        <taxon>Embryophyta</taxon>
        <taxon>Tracheophyta</taxon>
        <taxon>Spermatophyta</taxon>
        <taxon>Magnoliopsida</taxon>
        <taxon>eudicotyledons</taxon>
        <taxon>Gunneridae</taxon>
        <taxon>Pentapetalae</taxon>
        <taxon>rosids</taxon>
        <taxon>malvids</taxon>
        <taxon>Brassicales</taxon>
        <taxon>Brassicaceae</taxon>
        <taxon>Camelineae</taxon>
        <taxon>Arabidopsis</taxon>
    </lineage>
</organism>
<dbReference type="GO" id="GO:0000781">
    <property type="term" value="C:chromosome, telomeric region"/>
    <property type="evidence" value="ECO:0007669"/>
    <property type="project" value="UniProtKB-SubCell"/>
</dbReference>
<dbReference type="SMART" id="SM00976">
    <property type="entry name" value="Telo_bind"/>
    <property type="match status" value="1"/>
</dbReference>
<proteinExistence type="predicted"/>
<dbReference type="InterPro" id="IPR011564">
    <property type="entry name" value="Telomer_end-bd_POT1/Cdc13"/>
</dbReference>
<dbReference type="PANTHER" id="PTHR14513:SF0">
    <property type="entry name" value="PROTECTION OF TELOMERES PROTEIN 1"/>
    <property type="match status" value="1"/>
</dbReference>
<dbReference type="InterPro" id="IPR057620">
    <property type="entry name" value="POT1A/B-like_OB"/>
</dbReference>
<keyword evidence="3" id="KW-0779">Telomere</keyword>
<evidence type="ECO:0000256" key="1">
    <source>
        <dbReference type="ARBA" id="ARBA00004574"/>
    </source>
</evidence>
<protein>
    <recommendedName>
        <fullName evidence="5">Telomeric single stranded DNA binding POT1/Cdc13 domain-containing protein</fullName>
    </recommendedName>
</protein>
<dbReference type="CDD" id="cd04497">
    <property type="entry name" value="hPOT1_OB1_like"/>
    <property type="match status" value="1"/>
</dbReference>
<feature type="domain" description="Telomeric single stranded DNA binding POT1/Cdc13" evidence="5">
    <location>
        <begin position="29"/>
        <end position="164"/>
    </location>
</feature>
<dbReference type="Pfam" id="PF25507">
    <property type="entry name" value="OB_POT1A"/>
    <property type="match status" value="1"/>
</dbReference>
<evidence type="ECO:0000256" key="3">
    <source>
        <dbReference type="ARBA" id="ARBA00022895"/>
    </source>
</evidence>
<dbReference type="EMBL" id="CACSHJ010000088">
    <property type="protein sequence ID" value="CAA0358197.1"/>
    <property type="molecule type" value="Genomic_DNA"/>
</dbReference>
<evidence type="ECO:0000256" key="4">
    <source>
        <dbReference type="ARBA" id="ARBA00023125"/>
    </source>
</evidence>
<dbReference type="OrthoDB" id="2186770at2759"/>
<accession>A0A5S9WXB2</accession>
<gene>
    <name evidence="6" type="ORF">C24_LOCUS7423</name>
</gene>
<evidence type="ECO:0000313" key="7">
    <source>
        <dbReference type="Proteomes" id="UP000434276"/>
    </source>
</evidence>
<keyword evidence="4" id="KW-0238">DNA-binding</keyword>
<dbReference type="InterPro" id="IPR028389">
    <property type="entry name" value="POT1"/>
</dbReference>
<dbReference type="Gene3D" id="2.40.50.140">
    <property type="entry name" value="Nucleic acid-binding proteins"/>
    <property type="match status" value="1"/>
</dbReference>
<dbReference type="Pfam" id="PF02765">
    <property type="entry name" value="POT1"/>
    <property type="match status" value="1"/>
</dbReference>
<dbReference type="AlphaFoldDB" id="A0A5S9WXB2"/>
<dbReference type="SUPFAM" id="SSF50249">
    <property type="entry name" value="Nucleic acid-binding proteins"/>
    <property type="match status" value="2"/>
</dbReference>
<keyword evidence="2" id="KW-0158">Chromosome</keyword>
<evidence type="ECO:0000313" key="6">
    <source>
        <dbReference type="EMBL" id="CAA0358197.1"/>
    </source>
</evidence>
<comment type="subcellular location">
    <subcellularLocation>
        <location evidence="1">Chromosome</location>
        <location evidence="1">Telomere</location>
    </subcellularLocation>
</comment>
<dbReference type="Proteomes" id="UP000434276">
    <property type="component" value="Unassembled WGS sequence"/>
</dbReference>